<dbReference type="Gene3D" id="3.30.70.2940">
    <property type="match status" value="1"/>
</dbReference>
<dbReference type="Pfam" id="PF09700">
    <property type="entry name" value="Cas_Cmr3"/>
    <property type="match status" value="1"/>
</dbReference>
<dbReference type="Gene3D" id="2.60.40.4350">
    <property type="match status" value="1"/>
</dbReference>
<dbReference type="InterPro" id="IPR019117">
    <property type="entry name" value="CRISPR-assoc_protein_Cmr3"/>
</dbReference>
<evidence type="ECO:0008006" key="2">
    <source>
        <dbReference type="Google" id="ProtNLM"/>
    </source>
</evidence>
<gene>
    <name evidence="1" type="ORF">YHS_02340</name>
</gene>
<sequence length="411" mass="46449">MSQVVAEFKQVDSWFFRESRPHGSVGANALNSVFPPPTRTLMGAIRSYIGYQYFAQHNEYNWDNLDNLPQLQAVIGHAERLGSVQPRGVFIKRISGKDTTYYLPAPSNICEKFEQDKNHYLAFKLTQKPYQTDIGHIHLATLPEKVEGLVDSRGFKPLENTWISTQCWQAILEGDISTLAKNSHQICKLDDFINSEYRLGIELQTDFSKENVRSVKEGQLYQTTHLRLAPDVSVVMPMQYDADDLSQVGNEVLAKQATLRLGGEARMANVQFLTEQADYLPKAPKQFTQTQSNGKKRFMLYFISKLIMQNGWLPQGFTQNQAQNGFDGNINDIAMTIVSACMGKAYREGGWNQLEHKPRPIENYLPAGTALFIDVDESINDSEIIAKLHGKTYLDNAWGEGLMLVGKVIQN</sequence>
<proteinExistence type="predicted"/>
<protein>
    <recommendedName>
        <fullName evidence="2">Type III-B CRISPR module-associated protein Cmr3</fullName>
    </recommendedName>
</protein>
<dbReference type="AlphaFoldDB" id="A0AAD0ACY2"/>
<accession>A0AAD0ACY2</accession>
<reference evidence="1" key="1">
    <citation type="submission" date="2017-11" db="EMBL/GenBank/DDBJ databases">
        <title>Complete Genome Sequence from Moraxella oslensis YHS isolated from human skin.</title>
        <authorList>
            <person name="Lee K."/>
            <person name="Lim J.Y."/>
            <person name="Hwang I."/>
        </authorList>
    </citation>
    <scope>NUCLEOTIDE SEQUENCE</scope>
    <source>
        <strain evidence="1">YHS</strain>
    </source>
</reference>
<name>A0AAD0ACY2_FAUOS</name>
<evidence type="ECO:0000313" key="1">
    <source>
        <dbReference type="EMBL" id="ATQ82761.1"/>
    </source>
</evidence>
<organism evidence="1">
    <name type="scientific">Faucicola osloensis</name>
    <name type="common">Moraxella osloensis</name>
    <dbReference type="NCBI Taxonomy" id="34062"/>
    <lineage>
        <taxon>Bacteria</taxon>
        <taxon>Pseudomonadati</taxon>
        <taxon>Pseudomonadota</taxon>
        <taxon>Gammaproteobacteria</taxon>
        <taxon>Moraxellales</taxon>
        <taxon>Moraxellaceae</taxon>
        <taxon>Faucicola</taxon>
    </lineage>
</organism>
<dbReference type="EMBL" id="CP024176">
    <property type="protein sequence ID" value="ATQ82761.1"/>
    <property type="molecule type" value="Genomic_DNA"/>
</dbReference>